<evidence type="ECO:0000256" key="8">
    <source>
        <dbReference type="ARBA" id="ARBA00023136"/>
    </source>
</evidence>
<dbReference type="PANTHER" id="PTHR10110">
    <property type="entry name" value="SODIUM/HYDROGEN EXCHANGER"/>
    <property type="match status" value="1"/>
</dbReference>
<name>A0A0D2M7B8_9CHLO</name>
<dbReference type="KEGG" id="mng:MNEG_16585"/>
<comment type="catalytic activity">
    <reaction evidence="10">
        <text>Na(+)(in) + H(+)(out) = Na(+)(out) + H(+)(in)</text>
        <dbReference type="Rhea" id="RHEA:29419"/>
        <dbReference type="ChEBI" id="CHEBI:15378"/>
        <dbReference type="ChEBI" id="CHEBI:29101"/>
    </reaction>
</comment>
<keyword evidence="8 12" id="KW-0472">Membrane</keyword>
<evidence type="ECO:0000256" key="10">
    <source>
        <dbReference type="ARBA" id="ARBA00047524"/>
    </source>
</evidence>
<keyword evidence="7" id="KW-0406">Ion transport</keyword>
<evidence type="ECO:0000256" key="3">
    <source>
        <dbReference type="ARBA" id="ARBA00022475"/>
    </source>
</evidence>
<dbReference type="GeneID" id="25734359"/>
<dbReference type="OrthoDB" id="196264at2759"/>
<evidence type="ECO:0000259" key="14">
    <source>
        <dbReference type="Pfam" id="PF00999"/>
    </source>
</evidence>
<keyword evidence="4 12" id="KW-0812">Transmembrane</keyword>
<dbReference type="GO" id="GO:0005886">
    <property type="term" value="C:plasma membrane"/>
    <property type="evidence" value="ECO:0007669"/>
    <property type="project" value="UniProtKB-SubCell"/>
</dbReference>
<dbReference type="Gene3D" id="6.10.140.1330">
    <property type="match status" value="1"/>
</dbReference>
<comment type="catalytic activity">
    <reaction evidence="11">
        <text>K(+)(in) + H(+)(out) = K(+)(out) + H(+)(in)</text>
        <dbReference type="Rhea" id="RHEA:29467"/>
        <dbReference type="ChEBI" id="CHEBI:15378"/>
        <dbReference type="ChEBI" id="CHEBI:29103"/>
    </reaction>
</comment>
<keyword evidence="9" id="KW-0739">Sodium transport</keyword>
<evidence type="ECO:0000256" key="12">
    <source>
        <dbReference type="SAM" id="Phobius"/>
    </source>
</evidence>
<dbReference type="InterPro" id="IPR006153">
    <property type="entry name" value="Cation/H_exchanger_TM"/>
</dbReference>
<dbReference type="AlphaFoldDB" id="A0A0D2M7B8"/>
<comment type="subcellular location">
    <subcellularLocation>
        <location evidence="1">Cell membrane</location>
        <topology evidence="1">Multi-pass membrane protein</topology>
    </subcellularLocation>
</comment>
<dbReference type="EMBL" id="KK106749">
    <property type="protein sequence ID" value="KIY91380.1"/>
    <property type="molecule type" value="Genomic_DNA"/>
</dbReference>
<dbReference type="GO" id="GO:0015385">
    <property type="term" value="F:sodium:proton antiporter activity"/>
    <property type="evidence" value="ECO:0007669"/>
    <property type="project" value="InterPro"/>
</dbReference>
<feature type="chain" id="PRO_5002264509" evidence="13">
    <location>
        <begin position="20"/>
        <end position="96"/>
    </location>
</feature>
<dbReference type="InterPro" id="IPR018422">
    <property type="entry name" value="Cation/H_exchanger_CPA1"/>
</dbReference>
<accession>A0A0D2M7B8</accession>
<sequence>MEPHLLLLIFLPIIGFSAAVSQEPHQLRKSWGQIMVLAWPGVVIQFLLIALCGKYFFPYNWSWPESFLFGAMLSATDPVAVVAVLQEPALLPAAPR</sequence>
<gene>
    <name evidence="15" type="ORF">MNEG_16585</name>
</gene>
<dbReference type="GO" id="GO:0051453">
    <property type="term" value="P:regulation of intracellular pH"/>
    <property type="evidence" value="ECO:0007669"/>
    <property type="project" value="TreeGrafter"/>
</dbReference>
<evidence type="ECO:0000256" key="1">
    <source>
        <dbReference type="ARBA" id="ARBA00004651"/>
    </source>
</evidence>
<keyword evidence="3" id="KW-1003">Cell membrane</keyword>
<evidence type="ECO:0000256" key="9">
    <source>
        <dbReference type="ARBA" id="ARBA00023201"/>
    </source>
</evidence>
<evidence type="ECO:0000313" key="15">
    <source>
        <dbReference type="EMBL" id="KIY91380.1"/>
    </source>
</evidence>
<feature type="domain" description="Cation/H+ exchanger transmembrane" evidence="14">
    <location>
        <begin position="2"/>
        <end position="89"/>
    </location>
</feature>
<evidence type="ECO:0000256" key="6">
    <source>
        <dbReference type="ARBA" id="ARBA00023053"/>
    </source>
</evidence>
<evidence type="ECO:0000256" key="13">
    <source>
        <dbReference type="SAM" id="SignalP"/>
    </source>
</evidence>
<keyword evidence="5 12" id="KW-1133">Transmembrane helix</keyword>
<evidence type="ECO:0000256" key="5">
    <source>
        <dbReference type="ARBA" id="ARBA00022989"/>
    </source>
</evidence>
<feature type="signal peptide" evidence="13">
    <location>
        <begin position="1"/>
        <end position="19"/>
    </location>
</feature>
<keyword evidence="2" id="KW-0813">Transport</keyword>
<dbReference type="Pfam" id="PF00999">
    <property type="entry name" value="Na_H_Exchanger"/>
    <property type="match status" value="1"/>
</dbReference>
<evidence type="ECO:0000256" key="2">
    <source>
        <dbReference type="ARBA" id="ARBA00022448"/>
    </source>
</evidence>
<evidence type="ECO:0000256" key="7">
    <source>
        <dbReference type="ARBA" id="ARBA00023065"/>
    </source>
</evidence>
<dbReference type="STRING" id="145388.A0A0D2M7B8"/>
<dbReference type="PANTHER" id="PTHR10110:SF86">
    <property type="entry name" value="SODIUM_HYDROGEN EXCHANGER 7"/>
    <property type="match status" value="1"/>
</dbReference>
<dbReference type="RefSeq" id="XP_013890400.1">
    <property type="nucleotide sequence ID" value="XM_014034946.1"/>
</dbReference>
<dbReference type="Proteomes" id="UP000054498">
    <property type="component" value="Unassembled WGS sequence"/>
</dbReference>
<evidence type="ECO:0000256" key="4">
    <source>
        <dbReference type="ARBA" id="ARBA00022692"/>
    </source>
</evidence>
<reference evidence="15 16" key="1">
    <citation type="journal article" date="2013" name="BMC Genomics">
        <title>Reconstruction of the lipid metabolism for the microalga Monoraphidium neglectum from its genome sequence reveals characteristics suitable for biofuel production.</title>
        <authorList>
            <person name="Bogen C."/>
            <person name="Al-Dilaimi A."/>
            <person name="Albersmeier A."/>
            <person name="Wichmann J."/>
            <person name="Grundmann M."/>
            <person name="Rupp O."/>
            <person name="Lauersen K.J."/>
            <person name="Blifernez-Klassen O."/>
            <person name="Kalinowski J."/>
            <person name="Goesmann A."/>
            <person name="Mussgnug J.H."/>
            <person name="Kruse O."/>
        </authorList>
    </citation>
    <scope>NUCLEOTIDE SEQUENCE [LARGE SCALE GENOMIC DNA]</scope>
    <source>
        <strain evidence="15 16">SAG 48.87</strain>
    </source>
</reference>
<dbReference type="GO" id="GO:0015386">
    <property type="term" value="F:potassium:proton antiporter activity"/>
    <property type="evidence" value="ECO:0007669"/>
    <property type="project" value="TreeGrafter"/>
</dbReference>
<organism evidence="15 16">
    <name type="scientific">Monoraphidium neglectum</name>
    <dbReference type="NCBI Taxonomy" id="145388"/>
    <lineage>
        <taxon>Eukaryota</taxon>
        <taxon>Viridiplantae</taxon>
        <taxon>Chlorophyta</taxon>
        <taxon>core chlorophytes</taxon>
        <taxon>Chlorophyceae</taxon>
        <taxon>CS clade</taxon>
        <taxon>Sphaeropleales</taxon>
        <taxon>Selenastraceae</taxon>
        <taxon>Monoraphidium</taxon>
    </lineage>
</organism>
<dbReference type="GO" id="GO:0098719">
    <property type="term" value="P:sodium ion import across plasma membrane"/>
    <property type="evidence" value="ECO:0007669"/>
    <property type="project" value="TreeGrafter"/>
</dbReference>
<evidence type="ECO:0000313" key="16">
    <source>
        <dbReference type="Proteomes" id="UP000054498"/>
    </source>
</evidence>
<evidence type="ECO:0000256" key="11">
    <source>
        <dbReference type="ARBA" id="ARBA00047912"/>
    </source>
</evidence>
<protein>
    <submittedName>
        <fullName evidence="15">Sodium/hydrogen exchanger 8</fullName>
    </submittedName>
</protein>
<keyword evidence="13" id="KW-0732">Signal</keyword>
<feature type="transmembrane region" description="Helical" evidence="12">
    <location>
        <begin position="37"/>
        <end position="57"/>
    </location>
</feature>
<proteinExistence type="predicted"/>
<keyword evidence="16" id="KW-1185">Reference proteome</keyword>
<keyword evidence="6" id="KW-0915">Sodium</keyword>